<keyword evidence="2" id="KW-1185">Reference proteome</keyword>
<comment type="caution">
    <text evidence="1">The sequence shown here is derived from an EMBL/GenBank/DDBJ whole genome shotgun (WGS) entry which is preliminary data.</text>
</comment>
<dbReference type="AlphaFoldDB" id="A0A918KIL5"/>
<dbReference type="EMBL" id="BMYV01000001">
    <property type="protein sequence ID" value="GGX64998.1"/>
    <property type="molecule type" value="Genomic_DNA"/>
</dbReference>
<sequence length="111" mass="12690">MYYGGRLFRAVETSSSSQTGRDTIFKYEQIGDMVTATYAGGEVRFGQILGRVDADGILNMRYQHLTPDGELMTGWCETTPEILPNGKMRLHEKWKWTCGHRERGRSILDEI</sequence>
<dbReference type="Proteomes" id="UP000600865">
    <property type="component" value="Unassembled WGS sequence"/>
</dbReference>
<organism evidence="1 2">
    <name type="scientific">Litorimonas cladophorae</name>
    <dbReference type="NCBI Taxonomy" id="1220491"/>
    <lineage>
        <taxon>Bacteria</taxon>
        <taxon>Pseudomonadati</taxon>
        <taxon>Pseudomonadota</taxon>
        <taxon>Alphaproteobacteria</taxon>
        <taxon>Maricaulales</taxon>
        <taxon>Robiginitomaculaceae</taxon>
    </lineage>
</organism>
<dbReference type="InterPro" id="IPR058595">
    <property type="entry name" value="Avidin-like"/>
</dbReference>
<protein>
    <recommendedName>
        <fullName evidence="3">N-acetylglutamate synthase</fullName>
    </recommendedName>
</protein>
<name>A0A918KIL5_9PROT</name>
<accession>A0A918KIL5</accession>
<dbReference type="RefSeq" id="WP_189583263.1">
    <property type="nucleotide sequence ID" value="NZ_BMYV01000001.1"/>
</dbReference>
<proteinExistence type="predicted"/>
<evidence type="ECO:0008006" key="3">
    <source>
        <dbReference type="Google" id="ProtNLM"/>
    </source>
</evidence>
<evidence type="ECO:0000313" key="2">
    <source>
        <dbReference type="Proteomes" id="UP000600865"/>
    </source>
</evidence>
<reference evidence="1 2" key="1">
    <citation type="journal article" date="2014" name="Int. J. Syst. Evol. Microbiol.">
        <title>Complete genome sequence of Corynebacterium casei LMG S-19264T (=DSM 44701T), isolated from a smear-ripened cheese.</title>
        <authorList>
            <consortium name="US DOE Joint Genome Institute (JGI-PGF)"/>
            <person name="Walter F."/>
            <person name="Albersmeier A."/>
            <person name="Kalinowski J."/>
            <person name="Ruckert C."/>
        </authorList>
    </citation>
    <scope>NUCLEOTIDE SEQUENCE [LARGE SCALE GENOMIC DNA]</scope>
    <source>
        <strain evidence="1 2">KCTC 23968</strain>
    </source>
</reference>
<gene>
    <name evidence="1" type="ORF">GCM10011309_14080</name>
</gene>
<evidence type="ECO:0000313" key="1">
    <source>
        <dbReference type="EMBL" id="GGX64998.1"/>
    </source>
</evidence>
<dbReference type="Pfam" id="PF26421">
    <property type="entry name" value="Avidin_like"/>
    <property type="match status" value="1"/>
</dbReference>